<keyword evidence="4" id="KW-0378">Hydrolase</keyword>
<dbReference type="PROSITE" id="PS51747">
    <property type="entry name" value="CYT_DCMP_DEAMINASES_2"/>
    <property type="match status" value="1"/>
</dbReference>
<dbReference type="Proteomes" id="UP001293791">
    <property type="component" value="Unassembled WGS sequence"/>
</dbReference>
<evidence type="ECO:0000256" key="1">
    <source>
        <dbReference type="ARBA" id="ARBA00001947"/>
    </source>
</evidence>
<sequence length="166" mass="18965">MKSWDEYFMSIAYLVSMKSKDVRTRVGAVIVGVDNEIRSTGYNGFPRGISDDLERYKNPEYKDMIICHAEESAILNLSIVGTNAKGCRMYTPWIPCSRCARLIIQSRIKEVIFDPNFPGNKVRDDWSESIEISKELFKESGVILKGFTGKLIKTEILYKGVIYSIF</sequence>
<dbReference type="InterPro" id="IPR016192">
    <property type="entry name" value="APOBEC/CMP_deaminase_Zn-bd"/>
</dbReference>
<dbReference type="Pfam" id="PF00383">
    <property type="entry name" value="dCMP_cyt_deam_1"/>
    <property type="match status" value="1"/>
</dbReference>
<dbReference type="PANTHER" id="PTHR11086:SF18">
    <property type="entry name" value="DEOXYCYTIDYLATE DEAMINASE"/>
    <property type="match status" value="1"/>
</dbReference>
<keyword evidence="8" id="KW-1185">Reference proteome</keyword>
<gene>
    <name evidence="7" type="ORF">Cyrtocomes_00606</name>
</gene>
<keyword evidence="5" id="KW-0862">Zinc</keyword>
<comment type="cofactor">
    <cofactor evidence="1">
        <name>Zn(2+)</name>
        <dbReference type="ChEBI" id="CHEBI:29105"/>
    </cofactor>
</comment>
<dbReference type="SUPFAM" id="SSF53927">
    <property type="entry name" value="Cytidine deaminase-like"/>
    <property type="match status" value="1"/>
</dbReference>
<evidence type="ECO:0000313" key="7">
    <source>
        <dbReference type="EMBL" id="MDZ5762231.1"/>
    </source>
</evidence>
<dbReference type="InterPro" id="IPR016473">
    <property type="entry name" value="dCMP_deaminase"/>
</dbReference>
<evidence type="ECO:0000256" key="3">
    <source>
        <dbReference type="ARBA" id="ARBA00022723"/>
    </source>
</evidence>
<dbReference type="PROSITE" id="PS00903">
    <property type="entry name" value="CYT_DCMP_DEAMINASES_1"/>
    <property type="match status" value="1"/>
</dbReference>
<dbReference type="PANTHER" id="PTHR11086">
    <property type="entry name" value="DEOXYCYTIDYLATE DEAMINASE-RELATED"/>
    <property type="match status" value="1"/>
</dbReference>
<evidence type="ECO:0000259" key="6">
    <source>
        <dbReference type="PROSITE" id="PS51747"/>
    </source>
</evidence>
<keyword evidence="3" id="KW-0479">Metal-binding</keyword>
<evidence type="ECO:0000256" key="4">
    <source>
        <dbReference type="ARBA" id="ARBA00022801"/>
    </source>
</evidence>
<comment type="caution">
    <text evidence="7">The sequence shown here is derived from an EMBL/GenBank/DDBJ whole genome shotgun (WGS) entry which is preliminary data.</text>
</comment>
<reference evidence="7 8" key="1">
    <citation type="submission" date="2023-02" db="EMBL/GenBank/DDBJ databases">
        <title>Host association and intracellularity evolved multiple times independently in the Rickettsiales.</title>
        <authorList>
            <person name="Castelli M."/>
            <person name="Nardi T."/>
            <person name="Gammuto L."/>
            <person name="Bellinzona G."/>
            <person name="Sabaneyeva E."/>
            <person name="Potekhin A."/>
            <person name="Serra V."/>
            <person name="Petroni G."/>
            <person name="Sassera D."/>
        </authorList>
    </citation>
    <scope>NUCLEOTIDE SEQUENCE [LARGE SCALE GENOMIC DNA]</scope>
    <source>
        <strain evidence="7 8">BOD18</strain>
    </source>
</reference>
<dbReference type="InterPro" id="IPR016193">
    <property type="entry name" value="Cytidine_deaminase-like"/>
</dbReference>
<name>A0ABU5L7Y7_9RICK</name>
<dbReference type="PIRSF" id="PIRSF006019">
    <property type="entry name" value="dCMP_deaminase"/>
    <property type="match status" value="1"/>
</dbReference>
<dbReference type="Gene3D" id="3.40.140.10">
    <property type="entry name" value="Cytidine Deaminase, domain 2"/>
    <property type="match status" value="1"/>
</dbReference>
<proteinExistence type="inferred from homology"/>
<evidence type="ECO:0000256" key="2">
    <source>
        <dbReference type="ARBA" id="ARBA00006576"/>
    </source>
</evidence>
<dbReference type="InterPro" id="IPR002125">
    <property type="entry name" value="CMP_dCMP_dom"/>
</dbReference>
<dbReference type="EMBL" id="JARGYT010000029">
    <property type="protein sequence ID" value="MDZ5762231.1"/>
    <property type="molecule type" value="Genomic_DNA"/>
</dbReference>
<evidence type="ECO:0000313" key="8">
    <source>
        <dbReference type="Proteomes" id="UP001293791"/>
    </source>
</evidence>
<feature type="domain" description="CMP/dCMP-type deaminase" evidence="6">
    <location>
        <begin position="3"/>
        <end position="125"/>
    </location>
</feature>
<accession>A0ABU5L7Y7</accession>
<dbReference type="RefSeq" id="WP_322497710.1">
    <property type="nucleotide sequence ID" value="NZ_JARGYT010000029.1"/>
</dbReference>
<comment type="similarity">
    <text evidence="2">Belongs to the cytidine and deoxycytidylate deaminase family.</text>
</comment>
<evidence type="ECO:0000256" key="5">
    <source>
        <dbReference type="ARBA" id="ARBA00022833"/>
    </source>
</evidence>
<dbReference type="InterPro" id="IPR035105">
    <property type="entry name" value="Deoxycytidylate_deaminase_dom"/>
</dbReference>
<dbReference type="InterPro" id="IPR015517">
    <property type="entry name" value="dCMP_deaminase-rel"/>
</dbReference>
<organism evidence="7 8">
    <name type="scientific">Candidatus Cyrtobacter comes</name>
    <dbReference type="NCBI Taxonomy" id="675776"/>
    <lineage>
        <taxon>Bacteria</taxon>
        <taxon>Pseudomonadati</taxon>
        <taxon>Pseudomonadota</taxon>
        <taxon>Alphaproteobacteria</taxon>
        <taxon>Rickettsiales</taxon>
        <taxon>Candidatus Midichloriaceae</taxon>
        <taxon>Candidatus Cyrtobacter</taxon>
    </lineage>
</organism>
<protein>
    <submittedName>
        <fullName evidence="7">dCMP deaminase family protein</fullName>
    </submittedName>
</protein>
<dbReference type="CDD" id="cd01286">
    <property type="entry name" value="deoxycytidylate_deaminase"/>
    <property type="match status" value="1"/>
</dbReference>